<gene>
    <name evidence="2" type="ORF">ACFQLX_11660</name>
</gene>
<feature type="chain" id="PRO_5047422323" description="PknH-like extracellular domain-containing protein" evidence="1">
    <location>
        <begin position="25"/>
        <end position="219"/>
    </location>
</feature>
<evidence type="ECO:0008006" key="4">
    <source>
        <dbReference type="Google" id="ProtNLM"/>
    </source>
</evidence>
<protein>
    <recommendedName>
        <fullName evidence="4">PknH-like extracellular domain-containing protein</fullName>
    </recommendedName>
</protein>
<reference evidence="3" key="1">
    <citation type="journal article" date="2019" name="Int. J. Syst. Evol. Microbiol.">
        <title>The Global Catalogue of Microorganisms (GCM) 10K type strain sequencing project: providing services to taxonomists for standard genome sequencing and annotation.</title>
        <authorList>
            <consortium name="The Broad Institute Genomics Platform"/>
            <consortium name="The Broad Institute Genome Sequencing Center for Infectious Disease"/>
            <person name="Wu L."/>
            <person name="Ma J."/>
        </authorList>
    </citation>
    <scope>NUCLEOTIDE SEQUENCE [LARGE SCALE GENOMIC DNA]</scope>
    <source>
        <strain evidence="3">CGMCC 1.13681</strain>
    </source>
</reference>
<evidence type="ECO:0000313" key="2">
    <source>
        <dbReference type="EMBL" id="MFC7218821.1"/>
    </source>
</evidence>
<sequence length="219" mass="22677">MYGRKRIGAAAAAALGVAALAVGATQQGAVAKEPAKAAVKGSPHHTGTPTFLEPGELPPYAYSPWYAGPVTAGLPEYGVFCAQDGVLPQRGTSHREFGTEMDTGALQVVVTTRSTDAAKRLAARLAASIRNCAATFERQIPGAWADWKDLGPVEAEDGAWTAAVATSVPESENGIALFGVGRDGATVTLVRWSQMGGFADAPEAAFKQTTATAVNKLYN</sequence>
<dbReference type="RefSeq" id="WP_386414281.1">
    <property type="nucleotide sequence ID" value="NZ_JBHSZO010000015.1"/>
</dbReference>
<evidence type="ECO:0000313" key="3">
    <source>
        <dbReference type="Proteomes" id="UP001596413"/>
    </source>
</evidence>
<evidence type="ECO:0000256" key="1">
    <source>
        <dbReference type="SAM" id="SignalP"/>
    </source>
</evidence>
<dbReference type="EMBL" id="JBHSZO010000015">
    <property type="protein sequence ID" value="MFC7218821.1"/>
    <property type="molecule type" value="Genomic_DNA"/>
</dbReference>
<name>A0ABW2GGC8_9ACTN</name>
<keyword evidence="3" id="KW-1185">Reference proteome</keyword>
<accession>A0ABW2GGC8</accession>
<organism evidence="2 3">
    <name type="scientific">Streptomyces polyrhachis</name>
    <dbReference type="NCBI Taxonomy" id="1282885"/>
    <lineage>
        <taxon>Bacteria</taxon>
        <taxon>Bacillati</taxon>
        <taxon>Actinomycetota</taxon>
        <taxon>Actinomycetes</taxon>
        <taxon>Kitasatosporales</taxon>
        <taxon>Streptomycetaceae</taxon>
        <taxon>Streptomyces</taxon>
    </lineage>
</organism>
<dbReference type="Gene3D" id="3.40.1000.70">
    <property type="entry name" value="PknH-like extracellular domain"/>
    <property type="match status" value="1"/>
</dbReference>
<keyword evidence="1" id="KW-0732">Signal</keyword>
<dbReference type="Proteomes" id="UP001596413">
    <property type="component" value="Unassembled WGS sequence"/>
</dbReference>
<proteinExistence type="predicted"/>
<feature type="signal peptide" evidence="1">
    <location>
        <begin position="1"/>
        <end position="24"/>
    </location>
</feature>
<dbReference type="InterPro" id="IPR038232">
    <property type="entry name" value="PknH-like_Extracell_sf"/>
</dbReference>
<comment type="caution">
    <text evidence="2">The sequence shown here is derived from an EMBL/GenBank/DDBJ whole genome shotgun (WGS) entry which is preliminary data.</text>
</comment>